<dbReference type="InterPro" id="IPR003439">
    <property type="entry name" value="ABC_transporter-like_ATP-bd"/>
</dbReference>
<evidence type="ECO:0000259" key="5">
    <source>
        <dbReference type="PROSITE" id="PS50893"/>
    </source>
</evidence>
<evidence type="ECO:0000256" key="1">
    <source>
        <dbReference type="ARBA" id="ARBA00005417"/>
    </source>
</evidence>
<dbReference type="Proteomes" id="UP000005326">
    <property type="component" value="Unassembled WGS sequence"/>
</dbReference>
<keyword evidence="3" id="KW-0547">Nucleotide-binding</keyword>
<feature type="domain" description="ABC transporter" evidence="5">
    <location>
        <begin position="32"/>
        <end position="257"/>
    </location>
</feature>
<reference evidence="6" key="2">
    <citation type="submission" date="2014-06" db="EMBL/GenBank/DDBJ databases">
        <title>Draft genome sequence of Eubacterium siraeum (DSM 15702).</title>
        <authorList>
            <person name="Sudarsanam P."/>
            <person name="Ley R."/>
            <person name="Guruge J."/>
            <person name="Turnbaugh P.J."/>
            <person name="Mahowald M."/>
            <person name="Liep D."/>
            <person name="Gordon J."/>
        </authorList>
    </citation>
    <scope>NUCLEOTIDE SEQUENCE</scope>
    <source>
        <strain evidence="6">DSM 15702</strain>
    </source>
</reference>
<dbReference type="SUPFAM" id="SSF52540">
    <property type="entry name" value="P-loop containing nucleoside triphosphate hydrolases"/>
    <property type="match status" value="1"/>
</dbReference>
<keyword evidence="7" id="KW-1185">Reference proteome</keyword>
<proteinExistence type="inferred from homology"/>
<dbReference type="PROSITE" id="PS50893">
    <property type="entry name" value="ABC_TRANSPORTER_2"/>
    <property type="match status" value="1"/>
</dbReference>
<evidence type="ECO:0000313" key="6">
    <source>
        <dbReference type="EMBL" id="EDS00116.1"/>
    </source>
</evidence>
<dbReference type="AlphaFoldDB" id="B0MQD7"/>
<sequence length="315" mass="34846">MQTKLAILIQRITSDNTIKIRAKSCIGEKMKLEINQLTKSYSKGKKALDSFTLTLEKGVYGILGPNGAGKSTLINCVTGIIKPDSGSIAFTDGNSHDYMSRLGFLPQNQDFYPNFTARELILYSMALKNVKVDNPKAYADGILKRVNLYDDRNKKVGAHSGGMKQRLGIAQALVGEPKVVIFDEPTAGLDPKERIRFRNVISSLANDKIVILATHIVTDIAFIAKNVVLIDGGKMISCASQSELCNEIYGKVWEVLTDYETGMELMRTKRVSNVISEDDRFNVRVVSDEKPHPDAVNVQPALEDVCIYHFGEIGE</sequence>
<dbReference type="SMART" id="SM00382">
    <property type="entry name" value="AAA"/>
    <property type="match status" value="1"/>
</dbReference>
<keyword evidence="2" id="KW-0813">Transport</keyword>
<dbReference type="EMBL" id="ABCA03000051">
    <property type="protein sequence ID" value="EDS00116.1"/>
    <property type="molecule type" value="Genomic_DNA"/>
</dbReference>
<keyword evidence="4 6" id="KW-0067">ATP-binding</keyword>
<evidence type="ECO:0000313" key="7">
    <source>
        <dbReference type="Proteomes" id="UP000005326"/>
    </source>
</evidence>
<dbReference type="Gene3D" id="3.40.50.300">
    <property type="entry name" value="P-loop containing nucleotide triphosphate hydrolases"/>
    <property type="match status" value="1"/>
</dbReference>
<evidence type="ECO:0000256" key="3">
    <source>
        <dbReference type="ARBA" id="ARBA00022741"/>
    </source>
</evidence>
<dbReference type="Pfam" id="PF00005">
    <property type="entry name" value="ABC_tran"/>
    <property type="match status" value="1"/>
</dbReference>
<evidence type="ECO:0000256" key="4">
    <source>
        <dbReference type="ARBA" id="ARBA00022840"/>
    </source>
</evidence>
<dbReference type="GO" id="GO:0016887">
    <property type="term" value="F:ATP hydrolysis activity"/>
    <property type="evidence" value="ECO:0007669"/>
    <property type="project" value="InterPro"/>
</dbReference>
<dbReference type="InterPro" id="IPR027417">
    <property type="entry name" value="P-loop_NTPase"/>
</dbReference>
<dbReference type="GO" id="GO:0005524">
    <property type="term" value="F:ATP binding"/>
    <property type="evidence" value="ECO:0007669"/>
    <property type="project" value="UniProtKB-KW"/>
</dbReference>
<organism evidence="6 7">
    <name type="scientific">[Eubacterium] siraeum DSM 15702</name>
    <dbReference type="NCBI Taxonomy" id="428128"/>
    <lineage>
        <taxon>Bacteria</taxon>
        <taxon>Bacillati</taxon>
        <taxon>Bacillota</taxon>
        <taxon>Clostridia</taxon>
        <taxon>Eubacteriales</taxon>
        <taxon>Oscillospiraceae</taxon>
        <taxon>Oscillospiraceae incertae sedis</taxon>
    </lineage>
</organism>
<dbReference type="InterPro" id="IPR003593">
    <property type="entry name" value="AAA+_ATPase"/>
</dbReference>
<dbReference type="PANTHER" id="PTHR43335:SF2">
    <property type="entry name" value="ABC TRANSPORTER, ATP-BINDING PROTEIN"/>
    <property type="match status" value="1"/>
</dbReference>
<evidence type="ECO:0000256" key="2">
    <source>
        <dbReference type="ARBA" id="ARBA00022448"/>
    </source>
</evidence>
<accession>B0MQD7</accession>
<protein>
    <submittedName>
        <fullName evidence="6">ABC transporter, ATP-binding protein</fullName>
    </submittedName>
</protein>
<comment type="caution">
    <text evidence="6">The sequence shown here is derived from an EMBL/GenBank/DDBJ whole genome shotgun (WGS) entry which is preliminary data.</text>
</comment>
<gene>
    <name evidence="6" type="ORF">EUBSIR_02053</name>
</gene>
<name>B0MQD7_9FIRM</name>
<dbReference type="PANTHER" id="PTHR43335">
    <property type="entry name" value="ABC TRANSPORTER, ATP-BINDING PROTEIN"/>
    <property type="match status" value="1"/>
</dbReference>
<comment type="similarity">
    <text evidence="1">Belongs to the ABC transporter superfamily.</text>
</comment>
<reference evidence="6" key="1">
    <citation type="submission" date="2007-10" db="EMBL/GenBank/DDBJ databases">
        <authorList>
            <person name="Fulton L."/>
            <person name="Clifton S."/>
            <person name="Fulton B."/>
            <person name="Xu J."/>
            <person name="Minx P."/>
            <person name="Pepin K.H."/>
            <person name="Johnson M."/>
            <person name="Thiruvilangam P."/>
            <person name="Bhonagiri V."/>
            <person name="Nash W.E."/>
            <person name="Mardis E.R."/>
            <person name="Wilson R.K."/>
        </authorList>
    </citation>
    <scope>NUCLEOTIDE SEQUENCE [LARGE SCALE GENOMIC DNA]</scope>
    <source>
        <strain evidence="6">DSM 15702</strain>
    </source>
</reference>